<dbReference type="SUPFAM" id="SSF52540">
    <property type="entry name" value="P-loop containing nucleoside triphosphate hydrolases"/>
    <property type="match status" value="1"/>
</dbReference>
<comment type="caution">
    <text evidence="13">The sequence shown here is derived from an EMBL/GenBank/DDBJ whole genome shotgun (WGS) entry which is preliminary data.</text>
</comment>
<evidence type="ECO:0000313" key="14">
    <source>
        <dbReference type="Proteomes" id="UP000219327"/>
    </source>
</evidence>
<dbReference type="Pfam" id="PF21694">
    <property type="entry name" value="DNA_pol3_delta_C"/>
    <property type="match status" value="1"/>
</dbReference>
<evidence type="ECO:0000256" key="8">
    <source>
        <dbReference type="ARBA" id="ARBA00049244"/>
    </source>
</evidence>
<dbReference type="GO" id="GO:0003887">
    <property type="term" value="F:DNA-directed DNA polymerase activity"/>
    <property type="evidence" value="ECO:0007669"/>
    <property type="project" value="UniProtKB-UniRule"/>
</dbReference>
<comment type="similarity">
    <text evidence="7">Belongs to the DNA polymerase HolA subunit family.</text>
</comment>
<dbReference type="GO" id="GO:0009360">
    <property type="term" value="C:DNA polymerase III complex"/>
    <property type="evidence" value="ECO:0007669"/>
    <property type="project" value="UniProtKB-UniRule"/>
</dbReference>
<protein>
    <recommendedName>
        <fullName evidence="2 9">DNA polymerase III subunit delta</fullName>
        <ecNumber evidence="1 9">2.7.7.7</ecNumber>
    </recommendedName>
</protein>
<keyword evidence="3" id="KW-0808">Transferase</keyword>
<gene>
    <name evidence="13" type="primary">holA</name>
    <name evidence="13" type="ORF">CNE99_01715</name>
</gene>
<evidence type="ECO:0000256" key="4">
    <source>
        <dbReference type="ARBA" id="ARBA00022695"/>
    </source>
</evidence>
<dbReference type="InterPro" id="IPR027417">
    <property type="entry name" value="P-loop_NTPase"/>
</dbReference>
<keyword evidence="6" id="KW-0239">DNA-directed DNA polymerase</keyword>
<comment type="catalytic activity">
    <reaction evidence="8">
        <text>DNA(n) + a 2'-deoxyribonucleoside 5'-triphosphate = DNA(n+1) + diphosphate</text>
        <dbReference type="Rhea" id="RHEA:22508"/>
        <dbReference type="Rhea" id="RHEA-COMP:17339"/>
        <dbReference type="Rhea" id="RHEA-COMP:17340"/>
        <dbReference type="ChEBI" id="CHEBI:33019"/>
        <dbReference type="ChEBI" id="CHEBI:61560"/>
        <dbReference type="ChEBI" id="CHEBI:173112"/>
        <dbReference type="EC" id="2.7.7.7"/>
    </reaction>
</comment>
<keyword evidence="5" id="KW-0235">DNA replication</keyword>
<evidence type="ECO:0000256" key="2">
    <source>
        <dbReference type="ARBA" id="ARBA00017703"/>
    </source>
</evidence>
<evidence type="ECO:0000256" key="5">
    <source>
        <dbReference type="ARBA" id="ARBA00022705"/>
    </source>
</evidence>
<feature type="domain" description="DNA polymerase III delta subunit-like C-terminal" evidence="12">
    <location>
        <begin position="237"/>
        <end position="338"/>
    </location>
</feature>
<dbReference type="InterPro" id="IPR008921">
    <property type="entry name" value="DNA_pol3_clamp-load_cplx_C"/>
</dbReference>
<evidence type="ECO:0000256" key="7">
    <source>
        <dbReference type="ARBA" id="ARBA00034754"/>
    </source>
</evidence>
<dbReference type="Gene3D" id="1.20.272.10">
    <property type="match status" value="1"/>
</dbReference>
<reference evidence="13 14" key="1">
    <citation type="submission" date="2017-08" db="EMBL/GenBank/DDBJ databases">
        <title>Fine stratification of microbial communities through a metagenomic profile of the photic zone.</title>
        <authorList>
            <person name="Haro-Moreno J.M."/>
            <person name="Lopez-Perez M."/>
            <person name="De La Torre J."/>
            <person name="Picazo A."/>
            <person name="Camacho A."/>
            <person name="Rodriguez-Valera F."/>
        </authorList>
    </citation>
    <scope>NUCLEOTIDE SEQUENCE [LARGE SCALE GENOMIC DNA]</scope>
    <source>
        <strain evidence="13">MED-G24</strain>
    </source>
</reference>
<dbReference type="Pfam" id="PF06144">
    <property type="entry name" value="DNA_pol3_delta"/>
    <property type="match status" value="1"/>
</dbReference>
<dbReference type="EC" id="2.7.7.7" evidence="1 9"/>
<evidence type="ECO:0000256" key="10">
    <source>
        <dbReference type="SAM" id="MobiDB-lite"/>
    </source>
</evidence>
<dbReference type="NCBIfam" id="TIGR01128">
    <property type="entry name" value="holA"/>
    <property type="match status" value="1"/>
</dbReference>
<dbReference type="EMBL" id="NTKD01000004">
    <property type="protein sequence ID" value="PDH41483.1"/>
    <property type="molecule type" value="Genomic_DNA"/>
</dbReference>
<keyword evidence="4" id="KW-0548">Nucleotidyltransferase</keyword>
<dbReference type="Proteomes" id="UP000219327">
    <property type="component" value="Unassembled WGS sequence"/>
</dbReference>
<evidence type="ECO:0000259" key="11">
    <source>
        <dbReference type="Pfam" id="PF06144"/>
    </source>
</evidence>
<name>A0A2A5WYY5_9GAMM</name>
<dbReference type="InterPro" id="IPR010372">
    <property type="entry name" value="DNA_pol3_delta_N"/>
</dbReference>
<dbReference type="GO" id="GO:0006261">
    <property type="term" value="P:DNA-templated DNA replication"/>
    <property type="evidence" value="ECO:0007669"/>
    <property type="project" value="TreeGrafter"/>
</dbReference>
<dbReference type="PANTHER" id="PTHR34388">
    <property type="entry name" value="DNA POLYMERASE III SUBUNIT DELTA"/>
    <property type="match status" value="1"/>
</dbReference>
<dbReference type="AlphaFoldDB" id="A0A2A5WYY5"/>
<sequence>MNVGNAARTGRTDRSSTGRDAGGRRRTLKIYPEKLTEQLGRDHTLYVVTGDEPLVVQESCDLIRSYLRGQGFERELFHVEGQFKWDEVLHSANSMGLFAEQKLLEVRIANGKPGDAGSKGLAALTELLTLETRVLMVLPRLDRSSQNSKWFKGLEKAGLVVQVFPVDRSRLPGWVRGRFKQAGLSPTRDAVEALVDRIEGNQLAAVQEIERIRLISASREVTAEDVVNSVADAARFDVFMLIDAALAQDADRVVKISEGLRSEGAEPLMVLAMVAREVRMLLAMTEQKRAGGDVGKLMSTYRVFPKRKPIVERCVAARTYDDIIRLMPILAQADRMAKGMASGDPWTCIREILLSVAGVNITAMSRSAEL</sequence>
<evidence type="ECO:0000256" key="1">
    <source>
        <dbReference type="ARBA" id="ARBA00012417"/>
    </source>
</evidence>
<evidence type="ECO:0000313" key="13">
    <source>
        <dbReference type="EMBL" id="PDH41483.1"/>
    </source>
</evidence>
<dbReference type="GO" id="GO:0003677">
    <property type="term" value="F:DNA binding"/>
    <property type="evidence" value="ECO:0007669"/>
    <property type="project" value="InterPro"/>
</dbReference>
<feature type="compositionally biased region" description="Basic and acidic residues" evidence="10">
    <location>
        <begin position="10"/>
        <end position="23"/>
    </location>
</feature>
<dbReference type="Gene3D" id="3.40.50.300">
    <property type="entry name" value="P-loop containing nucleotide triphosphate hydrolases"/>
    <property type="match status" value="1"/>
</dbReference>
<feature type="domain" description="DNA polymerase III delta N-terminal" evidence="11">
    <location>
        <begin position="46"/>
        <end position="163"/>
    </location>
</feature>
<evidence type="ECO:0000256" key="9">
    <source>
        <dbReference type="NCBIfam" id="TIGR01128"/>
    </source>
</evidence>
<dbReference type="InterPro" id="IPR048466">
    <property type="entry name" value="DNA_pol3_delta-like_C"/>
</dbReference>
<dbReference type="Gene3D" id="1.10.8.60">
    <property type="match status" value="1"/>
</dbReference>
<feature type="region of interest" description="Disordered" evidence="10">
    <location>
        <begin position="1"/>
        <end position="27"/>
    </location>
</feature>
<dbReference type="InterPro" id="IPR005790">
    <property type="entry name" value="DNA_polIII_delta"/>
</dbReference>
<evidence type="ECO:0000256" key="6">
    <source>
        <dbReference type="ARBA" id="ARBA00022932"/>
    </source>
</evidence>
<organism evidence="13 14">
    <name type="scientific">OM182 bacterium MED-G24</name>
    <dbReference type="NCBI Taxonomy" id="1986255"/>
    <lineage>
        <taxon>Bacteria</taxon>
        <taxon>Pseudomonadati</taxon>
        <taxon>Pseudomonadota</taxon>
        <taxon>Gammaproteobacteria</taxon>
        <taxon>OMG group</taxon>
        <taxon>OM182 clade</taxon>
    </lineage>
</organism>
<evidence type="ECO:0000256" key="3">
    <source>
        <dbReference type="ARBA" id="ARBA00022679"/>
    </source>
</evidence>
<accession>A0A2A5WYY5</accession>
<dbReference type="CDD" id="cd18138">
    <property type="entry name" value="HLD_clamp_pol_III_delta"/>
    <property type="match status" value="1"/>
</dbReference>
<proteinExistence type="inferred from homology"/>
<evidence type="ECO:0000259" key="12">
    <source>
        <dbReference type="Pfam" id="PF21694"/>
    </source>
</evidence>
<dbReference type="PANTHER" id="PTHR34388:SF1">
    <property type="entry name" value="DNA POLYMERASE III SUBUNIT DELTA"/>
    <property type="match status" value="1"/>
</dbReference>
<dbReference type="SUPFAM" id="SSF48019">
    <property type="entry name" value="post-AAA+ oligomerization domain-like"/>
    <property type="match status" value="1"/>
</dbReference>